<organism evidence="1 2">
    <name type="scientific">Sphingomonas arantia</name>
    <dbReference type="NCBI Taxonomy" id="1460676"/>
    <lineage>
        <taxon>Bacteria</taxon>
        <taxon>Pseudomonadati</taxon>
        <taxon>Pseudomonadota</taxon>
        <taxon>Alphaproteobacteria</taxon>
        <taxon>Sphingomonadales</taxon>
        <taxon>Sphingomonadaceae</taxon>
        <taxon>Sphingomonas</taxon>
    </lineage>
</organism>
<dbReference type="EMBL" id="JBHUGS010000002">
    <property type="protein sequence ID" value="MFD1951376.1"/>
    <property type="molecule type" value="Genomic_DNA"/>
</dbReference>
<reference evidence="2" key="1">
    <citation type="journal article" date="2019" name="Int. J. Syst. Evol. Microbiol.">
        <title>The Global Catalogue of Microorganisms (GCM) 10K type strain sequencing project: providing services to taxonomists for standard genome sequencing and annotation.</title>
        <authorList>
            <consortium name="The Broad Institute Genomics Platform"/>
            <consortium name="The Broad Institute Genome Sequencing Center for Infectious Disease"/>
            <person name="Wu L."/>
            <person name="Ma J."/>
        </authorList>
    </citation>
    <scope>NUCLEOTIDE SEQUENCE [LARGE SCALE GENOMIC DNA]</scope>
    <source>
        <strain evidence="2">CGMCC 1.12702</strain>
    </source>
</reference>
<dbReference type="RefSeq" id="WP_380929978.1">
    <property type="nucleotide sequence ID" value="NZ_JBHUGS010000002.1"/>
</dbReference>
<protein>
    <submittedName>
        <fullName evidence="1">Uncharacterized protein</fullName>
    </submittedName>
</protein>
<sequence>MDITRYKPALTSFMHLKSPDEEEPLFETIDGAKEAVGITFHSAGSPAYEAAVAKRTNRSLVRSKKKAELTADLLRADTVNFLTDVTVSFHHLDYPPADGAIGEDLFRALYADREYGWVVEQANAHLGDWSNFTKGSAKS</sequence>
<gene>
    <name evidence="1" type="ORF">ACFSGX_11435</name>
</gene>
<name>A0ABW4U0X7_9SPHN</name>
<evidence type="ECO:0000313" key="1">
    <source>
        <dbReference type="EMBL" id="MFD1951376.1"/>
    </source>
</evidence>
<dbReference type="Proteomes" id="UP001597400">
    <property type="component" value="Unassembled WGS sequence"/>
</dbReference>
<comment type="caution">
    <text evidence="1">The sequence shown here is derived from an EMBL/GenBank/DDBJ whole genome shotgun (WGS) entry which is preliminary data.</text>
</comment>
<evidence type="ECO:0000313" key="2">
    <source>
        <dbReference type="Proteomes" id="UP001597400"/>
    </source>
</evidence>
<keyword evidence="2" id="KW-1185">Reference proteome</keyword>
<accession>A0ABW4U0X7</accession>
<proteinExistence type="predicted"/>